<evidence type="ECO:0000256" key="1">
    <source>
        <dbReference type="ARBA" id="ARBA00022884"/>
    </source>
</evidence>
<evidence type="ECO:0000259" key="2">
    <source>
        <dbReference type="PROSITE" id="PS50994"/>
    </source>
</evidence>
<dbReference type="GO" id="GO:0005634">
    <property type="term" value="C:nucleus"/>
    <property type="evidence" value="ECO:0007669"/>
    <property type="project" value="UniProtKB-ARBA"/>
</dbReference>
<dbReference type="InterPro" id="IPR050951">
    <property type="entry name" value="Retrovirus_Pol_polyprotein"/>
</dbReference>
<dbReference type="AlphaFoldDB" id="A0A9Q3PZ11"/>
<dbReference type="SUPFAM" id="SSF53098">
    <property type="entry name" value="Ribonuclease H-like"/>
    <property type="match status" value="1"/>
</dbReference>
<dbReference type="PANTHER" id="PTHR37984:SF5">
    <property type="entry name" value="PROTEIN NYNRIN-LIKE"/>
    <property type="match status" value="1"/>
</dbReference>
<dbReference type="GO" id="GO:0015074">
    <property type="term" value="P:DNA integration"/>
    <property type="evidence" value="ECO:0007669"/>
    <property type="project" value="InterPro"/>
</dbReference>
<dbReference type="EMBL" id="AVOT02103983">
    <property type="protein sequence ID" value="MBW0578961.1"/>
    <property type="molecule type" value="Genomic_DNA"/>
</dbReference>
<evidence type="ECO:0000313" key="4">
    <source>
        <dbReference type="Proteomes" id="UP000765509"/>
    </source>
</evidence>
<gene>
    <name evidence="3" type="ORF">O181_118676</name>
</gene>
<dbReference type="Proteomes" id="UP000765509">
    <property type="component" value="Unassembled WGS sequence"/>
</dbReference>
<dbReference type="GO" id="GO:0003723">
    <property type="term" value="F:RNA binding"/>
    <property type="evidence" value="ECO:0007669"/>
    <property type="project" value="UniProtKB-KW"/>
</dbReference>
<sequence length="478" mass="55079">MLRWQIAIQEYRGNMAIVNKAGNVHKNSDGLSRWALPNTPDNPAYVPTSAETQIPIEGINITDVGTEFFEEVRESYKQDKNCHILTALLDKDCKDVALANSLDDIWKTSYDNGRFHLFDEYRTMEIIKTCAWWPSWRKDVIEYCHSCDRWQKFNKATGERFGFMIDIQEPSTPWEVVHMNWVLALPPGGGKIYNACLVILDKYRKTPIFLPCNKDDTAMHTAHLIWNRVRSYTGCFRNIISDRDPKFKSALWTNLHKLLGTKLSFSTAYHPQTDALAERMIQTLEDMIRTLELAYKTSIHASTGKTPEMLEKGWNLKLPVDTLKKDLVYINPNASSFNLLLDKVRAHANQSMNDAFEYAKQKWDKIHKTPEFKVWELILVSNLNFNIIKDPKKLNSSFAGPFIIKALHGTNPIQVELSGELENKHPAFPVSLVKNYKSSDKELFPLRNKTPLEVPPLDQSGEKKVLKVLKERRLRGKK</sequence>
<dbReference type="InterPro" id="IPR041588">
    <property type="entry name" value="Integrase_H2C2"/>
</dbReference>
<accession>A0A9Q3PZ11</accession>
<proteinExistence type="predicted"/>
<name>A0A9Q3PZ11_9BASI</name>
<reference evidence="3" key="1">
    <citation type="submission" date="2021-03" db="EMBL/GenBank/DDBJ databases">
        <title>Draft genome sequence of rust myrtle Austropuccinia psidii MF-1, a brazilian biotype.</title>
        <authorList>
            <person name="Quecine M.C."/>
            <person name="Pachon D.M.R."/>
            <person name="Bonatelli M.L."/>
            <person name="Correr F.H."/>
            <person name="Franceschini L.M."/>
            <person name="Leite T.F."/>
            <person name="Margarido G.R.A."/>
            <person name="Almeida C.A."/>
            <person name="Ferrarezi J.A."/>
            <person name="Labate C.A."/>
        </authorList>
    </citation>
    <scope>NUCLEOTIDE SEQUENCE</scope>
    <source>
        <strain evidence="3">MF-1</strain>
    </source>
</reference>
<dbReference type="InterPro" id="IPR036397">
    <property type="entry name" value="RNaseH_sf"/>
</dbReference>
<organism evidence="3 4">
    <name type="scientific">Austropuccinia psidii MF-1</name>
    <dbReference type="NCBI Taxonomy" id="1389203"/>
    <lineage>
        <taxon>Eukaryota</taxon>
        <taxon>Fungi</taxon>
        <taxon>Dikarya</taxon>
        <taxon>Basidiomycota</taxon>
        <taxon>Pucciniomycotina</taxon>
        <taxon>Pucciniomycetes</taxon>
        <taxon>Pucciniales</taxon>
        <taxon>Sphaerophragmiaceae</taxon>
        <taxon>Austropuccinia</taxon>
    </lineage>
</organism>
<keyword evidence="4" id="KW-1185">Reference proteome</keyword>
<dbReference type="PANTHER" id="PTHR37984">
    <property type="entry name" value="PROTEIN CBG26694"/>
    <property type="match status" value="1"/>
</dbReference>
<protein>
    <recommendedName>
        <fullName evidence="2">Integrase catalytic domain-containing protein</fullName>
    </recommendedName>
</protein>
<evidence type="ECO:0000313" key="3">
    <source>
        <dbReference type="EMBL" id="MBW0578961.1"/>
    </source>
</evidence>
<dbReference type="InterPro" id="IPR012337">
    <property type="entry name" value="RNaseH-like_sf"/>
</dbReference>
<dbReference type="InterPro" id="IPR001584">
    <property type="entry name" value="Integrase_cat-core"/>
</dbReference>
<comment type="caution">
    <text evidence="3">The sequence shown here is derived from an EMBL/GenBank/DDBJ whole genome shotgun (WGS) entry which is preliminary data.</text>
</comment>
<keyword evidence="1" id="KW-0694">RNA-binding</keyword>
<dbReference type="Gene3D" id="3.30.420.10">
    <property type="entry name" value="Ribonuclease H-like superfamily/Ribonuclease H"/>
    <property type="match status" value="1"/>
</dbReference>
<dbReference type="PROSITE" id="PS50994">
    <property type="entry name" value="INTEGRASE"/>
    <property type="match status" value="1"/>
</dbReference>
<feature type="domain" description="Integrase catalytic" evidence="2">
    <location>
        <begin position="169"/>
        <end position="340"/>
    </location>
</feature>
<dbReference type="Pfam" id="PF17921">
    <property type="entry name" value="Integrase_H2C2"/>
    <property type="match status" value="1"/>
</dbReference>